<dbReference type="CDD" id="cd06223">
    <property type="entry name" value="PRTases_typeI"/>
    <property type="match status" value="1"/>
</dbReference>
<dbReference type="PANTHER" id="PTHR47505">
    <property type="entry name" value="DNA UTILIZATION PROTEIN YHGH"/>
    <property type="match status" value="1"/>
</dbReference>
<evidence type="ECO:0000256" key="1">
    <source>
        <dbReference type="ARBA" id="ARBA00008007"/>
    </source>
</evidence>
<proteinExistence type="inferred from homology"/>
<dbReference type="InterPro" id="IPR044005">
    <property type="entry name" value="DZR_2"/>
</dbReference>
<keyword evidence="5" id="KW-1185">Reference proteome</keyword>
<dbReference type="Pfam" id="PF18912">
    <property type="entry name" value="DZR_2"/>
    <property type="match status" value="1"/>
</dbReference>
<dbReference type="AlphaFoldDB" id="A0A4S4AT57"/>
<dbReference type="InterPro" id="IPR000836">
    <property type="entry name" value="PRTase_dom"/>
</dbReference>
<reference evidence="4 5" key="1">
    <citation type="submission" date="2019-04" db="EMBL/GenBank/DDBJ databases">
        <title>Azoarcus nasutitermitis sp. nov. isolated from termite nest.</title>
        <authorList>
            <person name="Lin S.-Y."/>
            <person name="Hameed A."/>
            <person name="Hsu Y.-H."/>
            <person name="Young C.-C."/>
        </authorList>
    </citation>
    <scope>NUCLEOTIDE SEQUENCE [LARGE SCALE GENOMIC DNA]</scope>
    <source>
        <strain evidence="4 5">CC-YHH838</strain>
    </source>
</reference>
<evidence type="ECO:0000259" key="3">
    <source>
        <dbReference type="Pfam" id="PF18912"/>
    </source>
</evidence>
<dbReference type="SUPFAM" id="SSF53271">
    <property type="entry name" value="PRTase-like"/>
    <property type="match status" value="1"/>
</dbReference>
<dbReference type="OrthoDB" id="9793412at2"/>
<sequence>MKRNPGCNAGVAHVPISAESLSNSLPWRRVPGHLADLLLPQDCFVCGAPARAEALCPACRDELPAQGPSVCPCCALPSPSGALCGECQCSPPDFDATHALYRYAFPVDRMVQGLKYHRRLALARFFAGRLVDGYPPFEADLLLPMPLHARRLAERGFNQAVEIARPLARAWRLPLDVNGVRRVRDLPAQAGLSRAARTANLRKAFACRRDLAGMRVLVVDDVMTTGASLRELARVLKAHGAARVENLVVARTP</sequence>
<name>A0A4S4AT57_9RHOO</name>
<comment type="caution">
    <text evidence="4">The sequence shown here is derived from an EMBL/GenBank/DDBJ whole genome shotgun (WGS) entry which is preliminary data.</text>
</comment>
<protein>
    <submittedName>
        <fullName evidence="4">ComF family protein</fullName>
    </submittedName>
</protein>
<feature type="domain" description="Double zinc ribbon" evidence="3">
    <location>
        <begin position="35"/>
        <end position="88"/>
    </location>
</feature>
<organism evidence="4 5">
    <name type="scientific">Pseudothauera nasutitermitis</name>
    <dbReference type="NCBI Taxonomy" id="2565930"/>
    <lineage>
        <taxon>Bacteria</taxon>
        <taxon>Pseudomonadati</taxon>
        <taxon>Pseudomonadota</taxon>
        <taxon>Betaproteobacteria</taxon>
        <taxon>Rhodocyclales</taxon>
        <taxon>Zoogloeaceae</taxon>
        <taxon>Pseudothauera</taxon>
    </lineage>
</organism>
<feature type="domain" description="Phosphoribosyltransferase" evidence="2">
    <location>
        <begin position="160"/>
        <end position="251"/>
    </location>
</feature>
<dbReference type="PANTHER" id="PTHR47505:SF1">
    <property type="entry name" value="DNA UTILIZATION PROTEIN YHGH"/>
    <property type="match status" value="1"/>
</dbReference>
<dbReference type="Proteomes" id="UP000308430">
    <property type="component" value="Unassembled WGS sequence"/>
</dbReference>
<dbReference type="Gene3D" id="3.40.50.2020">
    <property type="match status" value="1"/>
</dbReference>
<dbReference type="InterPro" id="IPR051910">
    <property type="entry name" value="ComF/GntX_DNA_util-trans"/>
</dbReference>
<dbReference type="EMBL" id="SSOC01000007">
    <property type="protein sequence ID" value="THF62349.1"/>
    <property type="molecule type" value="Genomic_DNA"/>
</dbReference>
<gene>
    <name evidence="4" type="ORF">E6C76_18695</name>
</gene>
<accession>A0A4S4AT57</accession>
<evidence type="ECO:0000313" key="5">
    <source>
        <dbReference type="Proteomes" id="UP000308430"/>
    </source>
</evidence>
<dbReference type="InterPro" id="IPR029057">
    <property type="entry name" value="PRTase-like"/>
</dbReference>
<dbReference type="Pfam" id="PF00156">
    <property type="entry name" value="Pribosyltran"/>
    <property type="match status" value="1"/>
</dbReference>
<evidence type="ECO:0000313" key="4">
    <source>
        <dbReference type="EMBL" id="THF62349.1"/>
    </source>
</evidence>
<evidence type="ECO:0000259" key="2">
    <source>
        <dbReference type="Pfam" id="PF00156"/>
    </source>
</evidence>
<comment type="similarity">
    <text evidence="1">Belongs to the ComF/GntX family.</text>
</comment>